<sequence length="183" mass="19446">MTGIAEGILVSAVGGAIAFVVVVLPLEILVFGRDWRVPFWGKKKKEEGGDVELGTVKPSLQEEVERLKEDAVEREGVVEKLKTDMEKMEKEIAGLKENFGSFGKDVLVELRGLRSDLGDREVGNGGKGRGGPGSGAPDLASEPKVEGLRKRSGGHGPKEAGFSAGAMRVVSGCSEPRSKDKSE</sequence>
<proteinExistence type="predicted"/>
<accession>A0A6A6U572</accession>
<dbReference type="AlphaFoldDB" id="A0A6A6U572"/>
<feature type="region of interest" description="Disordered" evidence="2">
    <location>
        <begin position="118"/>
        <end position="183"/>
    </location>
</feature>
<feature type="coiled-coil region" evidence="1">
    <location>
        <begin position="71"/>
        <end position="98"/>
    </location>
</feature>
<evidence type="ECO:0000313" key="4">
    <source>
        <dbReference type="EMBL" id="KAF2667292.1"/>
    </source>
</evidence>
<dbReference type="EMBL" id="MU004237">
    <property type="protein sequence ID" value="KAF2667292.1"/>
    <property type="molecule type" value="Genomic_DNA"/>
</dbReference>
<name>A0A6A6U572_9PEZI</name>
<keyword evidence="3" id="KW-1133">Transmembrane helix</keyword>
<evidence type="ECO:0000313" key="5">
    <source>
        <dbReference type="Proteomes" id="UP000799302"/>
    </source>
</evidence>
<dbReference type="Proteomes" id="UP000799302">
    <property type="component" value="Unassembled WGS sequence"/>
</dbReference>
<feature type="compositionally biased region" description="Gly residues" evidence="2">
    <location>
        <begin position="123"/>
        <end position="134"/>
    </location>
</feature>
<evidence type="ECO:0000256" key="3">
    <source>
        <dbReference type="SAM" id="Phobius"/>
    </source>
</evidence>
<keyword evidence="3" id="KW-0472">Membrane</keyword>
<keyword evidence="3" id="KW-0812">Transmembrane</keyword>
<feature type="transmembrane region" description="Helical" evidence="3">
    <location>
        <begin position="12"/>
        <end position="32"/>
    </location>
</feature>
<keyword evidence="1" id="KW-0175">Coiled coil</keyword>
<evidence type="ECO:0000256" key="1">
    <source>
        <dbReference type="SAM" id="Coils"/>
    </source>
</evidence>
<protein>
    <submittedName>
        <fullName evidence="4">Uncharacterized protein</fullName>
    </submittedName>
</protein>
<organism evidence="4 5">
    <name type="scientific">Microthyrium microscopicum</name>
    <dbReference type="NCBI Taxonomy" id="703497"/>
    <lineage>
        <taxon>Eukaryota</taxon>
        <taxon>Fungi</taxon>
        <taxon>Dikarya</taxon>
        <taxon>Ascomycota</taxon>
        <taxon>Pezizomycotina</taxon>
        <taxon>Dothideomycetes</taxon>
        <taxon>Dothideomycetes incertae sedis</taxon>
        <taxon>Microthyriales</taxon>
        <taxon>Microthyriaceae</taxon>
        <taxon>Microthyrium</taxon>
    </lineage>
</organism>
<keyword evidence="5" id="KW-1185">Reference proteome</keyword>
<reference evidence="4" key="1">
    <citation type="journal article" date="2020" name="Stud. Mycol.">
        <title>101 Dothideomycetes genomes: a test case for predicting lifestyles and emergence of pathogens.</title>
        <authorList>
            <person name="Haridas S."/>
            <person name="Albert R."/>
            <person name="Binder M."/>
            <person name="Bloem J."/>
            <person name="Labutti K."/>
            <person name="Salamov A."/>
            <person name="Andreopoulos B."/>
            <person name="Baker S."/>
            <person name="Barry K."/>
            <person name="Bills G."/>
            <person name="Bluhm B."/>
            <person name="Cannon C."/>
            <person name="Castanera R."/>
            <person name="Culley D."/>
            <person name="Daum C."/>
            <person name="Ezra D."/>
            <person name="Gonzalez J."/>
            <person name="Henrissat B."/>
            <person name="Kuo A."/>
            <person name="Liang C."/>
            <person name="Lipzen A."/>
            <person name="Lutzoni F."/>
            <person name="Magnuson J."/>
            <person name="Mondo S."/>
            <person name="Nolan M."/>
            <person name="Ohm R."/>
            <person name="Pangilinan J."/>
            <person name="Park H.-J."/>
            <person name="Ramirez L."/>
            <person name="Alfaro M."/>
            <person name="Sun H."/>
            <person name="Tritt A."/>
            <person name="Yoshinaga Y."/>
            <person name="Zwiers L.-H."/>
            <person name="Turgeon B."/>
            <person name="Goodwin S."/>
            <person name="Spatafora J."/>
            <person name="Crous P."/>
            <person name="Grigoriev I."/>
        </authorList>
    </citation>
    <scope>NUCLEOTIDE SEQUENCE</scope>
    <source>
        <strain evidence="4">CBS 115976</strain>
    </source>
</reference>
<evidence type="ECO:0000256" key="2">
    <source>
        <dbReference type="SAM" id="MobiDB-lite"/>
    </source>
</evidence>
<gene>
    <name evidence="4" type="ORF">BT63DRAFT_440983</name>
</gene>